<comment type="caution">
    <text evidence="8">The sequence shown here is derived from an EMBL/GenBank/DDBJ whole genome shotgun (WGS) entry which is preliminary data.</text>
</comment>
<feature type="region of interest" description="Disordered" evidence="6">
    <location>
        <begin position="711"/>
        <end position="948"/>
    </location>
</feature>
<evidence type="ECO:0000256" key="2">
    <source>
        <dbReference type="ARBA" id="ARBA00022771"/>
    </source>
</evidence>
<keyword evidence="3 4" id="KW-0862">Zinc</keyword>
<feature type="compositionally biased region" description="Pro residues" evidence="6">
    <location>
        <begin position="1066"/>
        <end position="1077"/>
    </location>
</feature>
<feature type="zinc finger region" description="C3H1-type" evidence="4">
    <location>
        <begin position="1487"/>
        <end position="1512"/>
    </location>
</feature>
<evidence type="ECO:0000313" key="9">
    <source>
        <dbReference type="Proteomes" id="UP001174934"/>
    </source>
</evidence>
<feature type="region of interest" description="Disordered" evidence="6">
    <location>
        <begin position="1062"/>
        <end position="1090"/>
    </location>
</feature>
<gene>
    <name evidence="8" type="ORF">B0T17DRAFT_503769</name>
</gene>
<feature type="region of interest" description="Disordered" evidence="6">
    <location>
        <begin position="169"/>
        <end position="226"/>
    </location>
</feature>
<dbReference type="PROSITE" id="PS50103">
    <property type="entry name" value="ZF_C3H1"/>
    <property type="match status" value="1"/>
</dbReference>
<feature type="coiled-coil region" evidence="5">
    <location>
        <begin position="466"/>
        <end position="496"/>
    </location>
</feature>
<evidence type="ECO:0000313" key="8">
    <source>
        <dbReference type="EMBL" id="KAK0636301.1"/>
    </source>
</evidence>
<reference evidence="8" key="1">
    <citation type="submission" date="2023-06" db="EMBL/GenBank/DDBJ databases">
        <title>Genome-scale phylogeny and comparative genomics of the fungal order Sordariales.</title>
        <authorList>
            <consortium name="Lawrence Berkeley National Laboratory"/>
            <person name="Hensen N."/>
            <person name="Bonometti L."/>
            <person name="Westerberg I."/>
            <person name="Brannstrom I.O."/>
            <person name="Guillou S."/>
            <person name="Cros-Aarteil S."/>
            <person name="Calhoun S."/>
            <person name="Haridas S."/>
            <person name="Kuo A."/>
            <person name="Mondo S."/>
            <person name="Pangilinan J."/>
            <person name="Riley R."/>
            <person name="LaButti K."/>
            <person name="Andreopoulos B."/>
            <person name="Lipzen A."/>
            <person name="Chen C."/>
            <person name="Yanf M."/>
            <person name="Daum C."/>
            <person name="Ng V."/>
            <person name="Clum A."/>
            <person name="Steindorff A."/>
            <person name="Ohm R."/>
            <person name="Martin F."/>
            <person name="Silar P."/>
            <person name="Natvig D."/>
            <person name="Lalanne C."/>
            <person name="Gautier V."/>
            <person name="Ament-velasquez S.L."/>
            <person name="Kruys A."/>
            <person name="Hutchinson M.I."/>
            <person name="Powell A.J."/>
            <person name="Barry K."/>
            <person name="Miller A.N."/>
            <person name="Grigoriev I.V."/>
            <person name="Debuchy R."/>
            <person name="Gladieux P."/>
            <person name="Thoren M.H."/>
            <person name="Johannesson H."/>
        </authorList>
    </citation>
    <scope>NUCLEOTIDE SEQUENCE</scope>
    <source>
        <strain evidence="8">SMH3391-2</strain>
    </source>
</reference>
<protein>
    <recommendedName>
        <fullName evidence="7">C3H1-type domain-containing protein</fullName>
    </recommendedName>
</protein>
<sequence length="1512" mass="164023">MDQSHANGIEWDPNNFSENWDHHQFNGGPLGYDPNPGHTHGHGPDASYHNPDSYLGSNSQINPQLAGQDAQPDIYRSFDYYQPPNEGWPGPASTTMPYGHEGPLSQGYYASHPQNDVSRTVESRFALVDIPQPHQYPEHHLPVSDNQEPISHPFSSHVVNEAGPANGYLQGTVPPHWQRIHGPSPGYAPHQEYENPLASSQVVNLQGPGPRASPSPYSSVQGPISGGIQNYQAEAHQPVDVRQAQVQYMNGQQPQNHASVAELPVPRSTASPHVVSQPMAPKPTASQQTTQQPVSQQPAPHQSVPQQSLPQQPPVRQRKIPAQQTPIPPPSIPMSSQSQTVHQPVQPSENIIPSTKRRLVAEVPESKVTVKKARTATGPVTTGSPPQSSAQIDNSVSNGIFHVDRQLLDAAEERPQGTWSGVPYLVIGEAPVKLKKGAPTKRYVVLAAKGGRDPLFPDLARGWTPAESLGHHADAYQAANNELERQRADIRLEIELKRGGNEIPVDWWKKLPKGDSSTDAKRTEAPPEPTNIAIKASESVRLHPSHKSNQPVMQHTYDDYYTLLLEKATEFKNAPAFDRFGKVVKARAKNPSTYNKEFATLSAEIEPLRSQLQCAIDEGVKGAHPWILRKMEKTTLPVRLLNILIHLINWGESNSPLAKAILRLLGCFTNVRHSRLESWKFPSTKAKLEAQGDSEVKGLIAVIIANAEKNANKEPSAAESKAAPLKENGPGGEVRKGAKAPSRTPSGSLGSKRPREDDAGESRVSKKPTTETKPSTSSLASNGKMASAATKLPSTTIKTPSSKSSTASPLLSTTTSQPKPRPGLLLPGKAVRTLSKPAQKPDPAKSEATKTSVKLDPLSKSQQLKAEGPKLPISRPQASQTASSAVESAKAPKSKATETSQSGPSRFAALLAEIAEPKKVKASVPTPVSTPDPDETEEQKARRLRKEERRRLNLKVTFRADDRLVEVREFTRDPEEFGGRPGAAGRDVRSDSKDKMEGMALKKGHAGEIRPWEEPSAIDLSVIPHDKRVETFASRGGAKSFQTEGQRFMEDREAKELMVIYTDPSDIPPTPKSPPYEPTLLDEGSSGADVHLPQTAEYDEVEQRAKDRSELGLLRAVRDSQSRLAAQSNPDYADFTRVLKSVNSIADTYQGQPTPKPEVLRINFDPAMAETRDQQTYLLVISDRVRNYQDREPYDADRPKTVRRRDYPDPEVQKAADYVEETVEQFPRAAVTHQPNKPAEDVVMTEAATPPTATTATAAAPDYSAAWAQYYAQQAGGQPQQQQQAWYGQQQNVYTQAVNPYLAAPVADPQHQSADAGNQLSAILAALGNQSNVGQPQAASADSTDQIQALVAALANNGQGQGQAALPVANDPQGAEYLLSIMKWAQGQIPGQASGNPTVTAAGLPTTTYSQAYGQNYGQPPQHERDGYGSNNNAGANSGSNSSSRPTGERDHHTRGGGGSNGGPWESTSKSQAADIPEHLRGINRSLIGTKQCSFYARGACAKGDKCTFRHD</sequence>
<feature type="compositionally biased region" description="Low complexity" evidence="6">
    <location>
        <begin position="1429"/>
        <end position="1444"/>
    </location>
</feature>
<name>A0AA39XLM5_9PEZI</name>
<feature type="region of interest" description="Disordered" evidence="6">
    <location>
        <begin position="974"/>
        <end position="1012"/>
    </location>
</feature>
<keyword evidence="2 4" id="KW-0863">Zinc-finger</keyword>
<dbReference type="GO" id="GO:0008270">
    <property type="term" value="F:zinc ion binding"/>
    <property type="evidence" value="ECO:0007669"/>
    <property type="project" value="UniProtKB-KW"/>
</dbReference>
<feature type="region of interest" description="Disordered" evidence="6">
    <location>
        <begin position="266"/>
        <end position="347"/>
    </location>
</feature>
<feature type="compositionally biased region" description="Low complexity" evidence="6">
    <location>
        <begin position="790"/>
        <end position="829"/>
    </location>
</feature>
<keyword evidence="9" id="KW-1185">Reference proteome</keyword>
<feature type="compositionally biased region" description="Polar residues" evidence="6">
    <location>
        <begin position="1410"/>
        <end position="1419"/>
    </location>
</feature>
<dbReference type="EMBL" id="JAULSR010000001">
    <property type="protein sequence ID" value="KAK0636301.1"/>
    <property type="molecule type" value="Genomic_DNA"/>
</dbReference>
<feature type="compositionally biased region" description="Basic and acidic residues" evidence="6">
    <location>
        <begin position="753"/>
        <end position="770"/>
    </location>
</feature>
<proteinExistence type="predicted"/>
<dbReference type="Proteomes" id="UP001174934">
    <property type="component" value="Unassembled WGS sequence"/>
</dbReference>
<feature type="compositionally biased region" description="Polar residues" evidence="6">
    <location>
        <begin position="876"/>
        <end position="886"/>
    </location>
</feature>
<feature type="compositionally biased region" description="Low complexity" evidence="6">
    <location>
        <begin position="282"/>
        <end position="310"/>
    </location>
</feature>
<keyword evidence="1 4" id="KW-0479">Metal-binding</keyword>
<feature type="compositionally biased region" description="Polar residues" evidence="6">
    <location>
        <begin position="55"/>
        <end position="65"/>
    </location>
</feature>
<feature type="domain" description="C3H1-type" evidence="7">
    <location>
        <begin position="1487"/>
        <end position="1512"/>
    </location>
</feature>
<evidence type="ECO:0000259" key="7">
    <source>
        <dbReference type="PROSITE" id="PS50103"/>
    </source>
</evidence>
<feature type="compositionally biased region" description="Basic and acidic residues" evidence="6">
    <location>
        <begin position="986"/>
        <end position="997"/>
    </location>
</feature>
<organism evidence="8 9">
    <name type="scientific">Bombardia bombarda</name>
    <dbReference type="NCBI Taxonomy" id="252184"/>
    <lineage>
        <taxon>Eukaryota</taxon>
        <taxon>Fungi</taxon>
        <taxon>Dikarya</taxon>
        <taxon>Ascomycota</taxon>
        <taxon>Pezizomycotina</taxon>
        <taxon>Sordariomycetes</taxon>
        <taxon>Sordariomycetidae</taxon>
        <taxon>Sordariales</taxon>
        <taxon>Lasiosphaeriaceae</taxon>
        <taxon>Bombardia</taxon>
    </lineage>
</organism>
<evidence type="ECO:0000256" key="5">
    <source>
        <dbReference type="SAM" id="Coils"/>
    </source>
</evidence>
<evidence type="ECO:0000256" key="3">
    <source>
        <dbReference type="ARBA" id="ARBA00022833"/>
    </source>
</evidence>
<keyword evidence="5" id="KW-0175">Coiled coil</keyword>
<evidence type="ECO:0000256" key="1">
    <source>
        <dbReference type="ARBA" id="ARBA00022723"/>
    </source>
</evidence>
<evidence type="ECO:0000256" key="6">
    <source>
        <dbReference type="SAM" id="MobiDB-lite"/>
    </source>
</evidence>
<feature type="compositionally biased region" description="Basic and acidic residues" evidence="6">
    <location>
        <begin position="938"/>
        <end position="948"/>
    </location>
</feature>
<dbReference type="SUPFAM" id="SSF90229">
    <property type="entry name" value="CCCH zinc finger"/>
    <property type="match status" value="1"/>
</dbReference>
<feature type="region of interest" description="Disordered" evidence="6">
    <location>
        <begin position="1"/>
        <end position="67"/>
    </location>
</feature>
<feature type="region of interest" description="Disordered" evidence="6">
    <location>
        <begin position="1410"/>
        <end position="1473"/>
    </location>
</feature>
<accession>A0AA39XLM5</accession>
<feature type="compositionally biased region" description="Polar residues" evidence="6">
    <location>
        <begin position="215"/>
        <end position="226"/>
    </location>
</feature>
<dbReference type="InterPro" id="IPR036855">
    <property type="entry name" value="Znf_CCCH_sf"/>
</dbReference>
<dbReference type="InterPro" id="IPR000571">
    <property type="entry name" value="Znf_CCCH"/>
</dbReference>
<evidence type="ECO:0000256" key="4">
    <source>
        <dbReference type="PROSITE-ProRule" id="PRU00723"/>
    </source>
</evidence>